<name>A0ABZ3ITY5_9FIRM</name>
<evidence type="ECO:0000313" key="2">
    <source>
        <dbReference type="Proteomes" id="UP000216752"/>
    </source>
</evidence>
<keyword evidence="2" id="KW-1185">Reference proteome</keyword>
<reference evidence="1" key="1">
    <citation type="submission" date="2024-05" db="EMBL/GenBank/DDBJ databases">
        <title>Isolation and characterization of Sporomusa carbonis sp. nov., a carboxydotrophic hydrogenogen in the genus of Sporomusa isolated from a charcoal burning pile.</title>
        <authorList>
            <person name="Boeer T."/>
            <person name="Rosenbaum F."/>
            <person name="Eysell L."/>
            <person name="Mueller V."/>
            <person name="Daniel R."/>
            <person name="Poehlein A."/>
        </authorList>
    </citation>
    <scope>NUCLEOTIDE SEQUENCE [LARGE SCALE GENOMIC DNA]</scope>
    <source>
        <strain evidence="1">DSM 10669</strain>
    </source>
</reference>
<evidence type="ECO:0000313" key="1">
    <source>
        <dbReference type="EMBL" id="XFO68879.1"/>
    </source>
</evidence>
<dbReference type="Proteomes" id="UP000216752">
    <property type="component" value="Chromosome"/>
</dbReference>
<accession>A0ABZ3ITY5</accession>
<proteinExistence type="predicted"/>
<organism evidence="1 2">
    <name type="scientific">Sporomusa silvacetica DSM 10669</name>
    <dbReference type="NCBI Taxonomy" id="1123289"/>
    <lineage>
        <taxon>Bacteria</taxon>
        <taxon>Bacillati</taxon>
        <taxon>Bacillota</taxon>
        <taxon>Negativicutes</taxon>
        <taxon>Selenomonadales</taxon>
        <taxon>Sporomusaceae</taxon>
        <taxon>Sporomusa</taxon>
    </lineage>
</organism>
<sequence length="174" mass="19639">MQTGQVGQPYIPGQSKLEEKIRYRLDNEGHSLLIVKTKITDQEIEDIKSGAVELGIYIDGPIIFLLFKFGTSKWNDAPYSWHTVPSGIRVYPQEAIEVGTLKVVLVDATDGLVKAVREIPLNPEFADQLNEYITIQANGSFNGLSYAKHINMVYNQYTAEEMREMATAYMNISY</sequence>
<protein>
    <submittedName>
        <fullName evidence="1">Uncharacterized protein</fullName>
    </submittedName>
</protein>
<gene>
    <name evidence="1" type="ORF">SPSIL_051070</name>
</gene>
<dbReference type="RefSeq" id="WP_094604316.1">
    <property type="nucleotide sequence ID" value="NZ_CP155573.1"/>
</dbReference>
<dbReference type="EMBL" id="CP155573">
    <property type="protein sequence ID" value="XFO68879.1"/>
    <property type="molecule type" value="Genomic_DNA"/>
</dbReference>